<evidence type="ECO:0000313" key="2">
    <source>
        <dbReference type="EMBL" id="SFS44348.1"/>
    </source>
</evidence>
<dbReference type="AlphaFoldDB" id="A0A1I6PW87"/>
<dbReference type="RefSeq" id="WP_019435168.1">
    <property type="nucleotide sequence ID" value="NZ_CP054938.1"/>
</dbReference>
<organism evidence="2 3">
    <name type="scientific">Streptomyces harbinensis</name>
    <dbReference type="NCBI Taxonomy" id="1176198"/>
    <lineage>
        <taxon>Bacteria</taxon>
        <taxon>Bacillati</taxon>
        <taxon>Actinomycetota</taxon>
        <taxon>Actinomycetes</taxon>
        <taxon>Kitasatosporales</taxon>
        <taxon>Streptomycetaceae</taxon>
        <taxon>Streptomyces</taxon>
    </lineage>
</organism>
<feature type="region of interest" description="Disordered" evidence="1">
    <location>
        <begin position="1"/>
        <end position="30"/>
    </location>
</feature>
<gene>
    <name evidence="2" type="ORF">SAMN05444716_101760</name>
</gene>
<accession>A0A1I6PW87</accession>
<reference evidence="3" key="1">
    <citation type="submission" date="2016-10" db="EMBL/GenBank/DDBJ databases">
        <authorList>
            <person name="Varghese N."/>
            <person name="Submissions S."/>
        </authorList>
    </citation>
    <scope>NUCLEOTIDE SEQUENCE [LARGE SCALE GENOMIC DNA]</scope>
    <source>
        <strain evidence="3">CGMCC 4.7047</strain>
    </source>
</reference>
<protein>
    <recommendedName>
        <fullName evidence="4">Excreted virulence factor EspC, type VII ESX diderm</fullName>
    </recommendedName>
</protein>
<name>A0A1I6PW87_9ACTN</name>
<proteinExistence type="predicted"/>
<dbReference type="Proteomes" id="UP000198873">
    <property type="component" value="Unassembled WGS sequence"/>
</dbReference>
<dbReference type="STRING" id="1176198.SAMN05444716_101760"/>
<sequence>MNGEDSLQYLPEQFRESARHHHDAADSAGAVSRRIGNVGATASQFGGDGAAGFSTALTGAAADRSQLAQRAGDGRDAIGEGALGAADMGDETEALADSYLITAANTDYSRGIADSI</sequence>
<keyword evidence="3" id="KW-1185">Reference proteome</keyword>
<dbReference type="EMBL" id="FPAB01000001">
    <property type="protein sequence ID" value="SFS44348.1"/>
    <property type="molecule type" value="Genomic_DNA"/>
</dbReference>
<evidence type="ECO:0000256" key="1">
    <source>
        <dbReference type="SAM" id="MobiDB-lite"/>
    </source>
</evidence>
<evidence type="ECO:0000313" key="3">
    <source>
        <dbReference type="Proteomes" id="UP000198873"/>
    </source>
</evidence>
<evidence type="ECO:0008006" key="4">
    <source>
        <dbReference type="Google" id="ProtNLM"/>
    </source>
</evidence>